<feature type="transmembrane region" description="Helical" evidence="6">
    <location>
        <begin position="41"/>
        <end position="63"/>
    </location>
</feature>
<dbReference type="OrthoDB" id="513492at2"/>
<feature type="transmembrane region" description="Helical" evidence="6">
    <location>
        <begin position="96"/>
        <end position="114"/>
    </location>
</feature>
<dbReference type="InterPro" id="IPR037185">
    <property type="entry name" value="EmrE-like"/>
</dbReference>
<dbReference type="InterPro" id="IPR000390">
    <property type="entry name" value="Small_drug/metabolite_transptr"/>
</dbReference>
<comment type="subcellular location">
    <subcellularLocation>
        <location evidence="1">Cell membrane</location>
        <topology evidence="1">Multi-pass membrane protein</topology>
    </subcellularLocation>
</comment>
<organism evidence="7 8">
    <name type="scientific">Neomoorella humiferrea</name>
    <dbReference type="NCBI Taxonomy" id="676965"/>
    <lineage>
        <taxon>Bacteria</taxon>
        <taxon>Bacillati</taxon>
        <taxon>Bacillota</taxon>
        <taxon>Clostridia</taxon>
        <taxon>Neomoorellales</taxon>
        <taxon>Neomoorellaceae</taxon>
        <taxon>Neomoorella</taxon>
    </lineage>
</organism>
<dbReference type="GO" id="GO:0005886">
    <property type="term" value="C:plasma membrane"/>
    <property type="evidence" value="ECO:0007669"/>
    <property type="project" value="UniProtKB-SubCell"/>
</dbReference>
<keyword evidence="3 6" id="KW-0812">Transmembrane</keyword>
<evidence type="ECO:0000256" key="4">
    <source>
        <dbReference type="ARBA" id="ARBA00022989"/>
    </source>
</evidence>
<evidence type="ECO:0000256" key="2">
    <source>
        <dbReference type="ARBA" id="ARBA00022475"/>
    </source>
</evidence>
<keyword evidence="5 6" id="KW-0472">Membrane</keyword>
<proteinExistence type="predicted"/>
<dbReference type="Proteomes" id="UP000238415">
    <property type="component" value="Unassembled WGS sequence"/>
</dbReference>
<evidence type="ECO:0000256" key="6">
    <source>
        <dbReference type="SAM" id="Phobius"/>
    </source>
</evidence>
<evidence type="ECO:0000313" key="7">
    <source>
        <dbReference type="EMBL" id="PRR70677.1"/>
    </source>
</evidence>
<evidence type="ECO:0000313" key="8">
    <source>
        <dbReference type="Proteomes" id="UP000238415"/>
    </source>
</evidence>
<gene>
    <name evidence="7" type="primary">arnE</name>
    <name evidence="7" type="ORF">MOHU_17840</name>
</gene>
<evidence type="ECO:0000256" key="5">
    <source>
        <dbReference type="ARBA" id="ARBA00023136"/>
    </source>
</evidence>
<name>A0A2T0ANT5_9FIRM</name>
<reference evidence="7 8" key="1">
    <citation type="submission" date="2018-03" db="EMBL/GenBank/DDBJ databases">
        <title>Genome sequence of Moorella humiferrea DSM 23265.</title>
        <authorList>
            <person name="Poehlein A."/>
            <person name="Daniel R."/>
        </authorList>
    </citation>
    <scope>NUCLEOTIDE SEQUENCE [LARGE SCALE GENOMIC DNA]</scope>
    <source>
        <strain evidence="7 8">DSM 23265</strain>
    </source>
</reference>
<dbReference type="SUPFAM" id="SSF103481">
    <property type="entry name" value="Multidrug resistance efflux transporter EmrE"/>
    <property type="match status" value="1"/>
</dbReference>
<dbReference type="EMBL" id="PVXM01000046">
    <property type="protein sequence ID" value="PRR70677.1"/>
    <property type="molecule type" value="Genomic_DNA"/>
</dbReference>
<dbReference type="Pfam" id="PF10639">
    <property type="entry name" value="TMEM234"/>
    <property type="match status" value="1"/>
</dbReference>
<evidence type="ECO:0000256" key="1">
    <source>
        <dbReference type="ARBA" id="ARBA00004651"/>
    </source>
</evidence>
<dbReference type="AlphaFoldDB" id="A0A2T0ANT5"/>
<comment type="caution">
    <text evidence="7">The sequence shown here is derived from an EMBL/GenBank/DDBJ whole genome shotgun (WGS) entry which is preliminary data.</text>
</comment>
<dbReference type="PANTHER" id="PTHR30561:SF9">
    <property type="entry name" value="4-AMINO-4-DEOXY-L-ARABINOSE-PHOSPHOUNDECAPRENOL FLIPPASE SUBUNIT ARNF-RELATED"/>
    <property type="match status" value="1"/>
</dbReference>
<evidence type="ECO:0000256" key="3">
    <source>
        <dbReference type="ARBA" id="ARBA00022692"/>
    </source>
</evidence>
<keyword evidence="4 6" id="KW-1133">Transmembrane helix</keyword>
<dbReference type="InterPro" id="IPR018908">
    <property type="entry name" value="TMEM234"/>
</dbReference>
<sequence length="115" mass="12626">MAVYGLILLNVVLLVSGQVFWKLGLDRLGGLSVQNWTGVFISPFIWSGIVLYVLATVVWFIVLSRANLSVAYPMQSIAYVFGMLAGLFIFQESITPLAWLGMVLVMTGVTLIGLR</sequence>
<accession>A0A2T0ANT5</accession>
<dbReference type="Gene3D" id="1.10.3730.20">
    <property type="match status" value="1"/>
</dbReference>
<dbReference type="PANTHER" id="PTHR30561">
    <property type="entry name" value="SMR FAMILY PROTON-DEPENDENT DRUG EFFLUX TRANSPORTER SUGE"/>
    <property type="match status" value="1"/>
</dbReference>
<dbReference type="RefSeq" id="WP_106005738.1">
    <property type="nucleotide sequence ID" value="NZ_CP136419.1"/>
</dbReference>
<protein>
    <submittedName>
        <fullName evidence="7">Putative 4-amino-4-deoxy-L-arabinose-phosphoundecaprenol flippase subunit ArnE</fullName>
    </submittedName>
</protein>
<keyword evidence="8" id="KW-1185">Reference proteome</keyword>
<dbReference type="GO" id="GO:0022857">
    <property type="term" value="F:transmembrane transporter activity"/>
    <property type="evidence" value="ECO:0007669"/>
    <property type="project" value="InterPro"/>
</dbReference>
<keyword evidence="2" id="KW-1003">Cell membrane</keyword>
<feature type="transmembrane region" description="Helical" evidence="6">
    <location>
        <begin position="70"/>
        <end position="90"/>
    </location>
</feature>